<feature type="compositionally biased region" description="Basic and acidic residues" evidence="1">
    <location>
        <begin position="95"/>
        <end position="105"/>
    </location>
</feature>
<reference evidence="2 3" key="1">
    <citation type="journal article" date="2018" name="Front. Plant Sci.">
        <title>Red Clover (Trifolium pratense) and Zigzag Clover (T. medium) - A Picture of Genomic Similarities and Differences.</title>
        <authorList>
            <person name="Dluhosova J."/>
            <person name="Istvanek J."/>
            <person name="Nedelnik J."/>
            <person name="Repkova J."/>
        </authorList>
    </citation>
    <scope>NUCLEOTIDE SEQUENCE [LARGE SCALE GENOMIC DNA]</scope>
    <source>
        <strain evidence="3">cv. 10/8</strain>
        <tissue evidence="2">Leaf</tissue>
    </source>
</reference>
<proteinExistence type="predicted"/>
<accession>A0A392MRE8</accession>
<dbReference type="AlphaFoldDB" id="A0A392MRE8"/>
<organism evidence="2 3">
    <name type="scientific">Trifolium medium</name>
    <dbReference type="NCBI Taxonomy" id="97028"/>
    <lineage>
        <taxon>Eukaryota</taxon>
        <taxon>Viridiplantae</taxon>
        <taxon>Streptophyta</taxon>
        <taxon>Embryophyta</taxon>
        <taxon>Tracheophyta</taxon>
        <taxon>Spermatophyta</taxon>
        <taxon>Magnoliopsida</taxon>
        <taxon>eudicotyledons</taxon>
        <taxon>Gunneridae</taxon>
        <taxon>Pentapetalae</taxon>
        <taxon>rosids</taxon>
        <taxon>fabids</taxon>
        <taxon>Fabales</taxon>
        <taxon>Fabaceae</taxon>
        <taxon>Papilionoideae</taxon>
        <taxon>50 kb inversion clade</taxon>
        <taxon>NPAAA clade</taxon>
        <taxon>Hologalegina</taxon>
        <taxon>IRL clade</taxon>
        <taxon>Trifolieae</taxon>
        <taxon>Trifolium</taxon>
    </lineage>
</organism>
<dbReference type="EMBL" id="LXQA010016988">
    <property type="protein sequence ID" value="MCH89822.1"/>
    <property type="molecule type" value="Genomic_DNA"/>
</dbReference>
<evidence type="ECO:0000313" key="3">
    <source>
        <dbReference type="Proteomes" id="UP000265520"/>
    </source>
</evidence>
<evidence type="ECO:0000256" key="1">
    <source>
        <dbReference type="SAM" id="MobiDB-lite"/>
    </source>
</evidence>
<evidence type="ECO:0000313" key="2">
    <source>
        <dbReference type="EMBL" id="MCH89822.1"/>
    </source>
</evidence>
<feature type="region of interest" description="Disordered" evidence="1">
    <location>
        <begin position="83"/>
        <end position="105"/>
    </location>
</feature>
<name>A0A392MRE8_9FABA</name>
<sequence length="105" mass="11417">MHNPMMNRTRPCMTAVDGSSGNPNNRIAARGTAEPELICDNIILPEFGNLCDKLSPIHPPSRPPNETATINSDQSNAVVMWEKPISSNQRVANDNADHGNDPETP</sequence>
<protein>
    <submittedName>
        <fullName evidence="2">Uncharacterized protein</fullName>
    </submittedName>
</protein>
<dbReference type="Proteomes" id="UP000265520">
    <property type="component" value="Unassembled WGS sequence"/>
</dbReference>
<gene>
    <name evidence="2" type="ORF">A2U01_0010724</name>
</gene>
<feature type="region of interest" description="Disordered" evidence="1">
    <location>
        <begin position="1"/>
        <end position="28"/>
    </location>
</feature>
<comment type="caution">
    <text evidence="2">The sequence shown here is derived from an EMBL/GenBank/DDBJ whole genome shotgun (WGS) entry which is preliminary data.</text>
</comment>
<keyword evidence="3" id="KW-1185">Reference proteome</keyword>